<reference evidence="3 4" key="1">
    <citation type="journal article" date="2020" name="Syst. Appl. Microbiol.">
        <title>Alienimonas chondri sp. nov., a novel planctomycete isolated from the biofilm of the red alga Chondrus crispus.</title>
        <authorList>
            <person name="Vitorino I."/>
            <person name="Albuquerque L."/>
            <person name="Wiegand S."/>
            <person name="Kallscheuer N."/>
            <person name="da Costa M.S."/>
            <person name="Lobo-da-Cunha A."/>
            <person name="Jogler C."/>
            <person name="Lage O.M."/>
        </authorList>
    </citation>
    <scope>NUCLEOTIDE SEQUENCE [LARGE SCALE GENOMIC DNA]</scope>
    <source>
        <strain evidence="3 4">LzC2</strain>
    </source>
</reference>
<protein>
    <recommendedName>
        <fullName evidence="5">Cytochrome oxidase complex assembly protein 1</fullName>
    </recommendedName>
</protein>
<keyword evidence="2" id="KW-1133">Transmembrane helix</keyword>
<keyword evidence="2" id="KW-0812">Transmembrane</keyword>
<feature type="transmembrane region" description="Helical" evidence="2">
    <location>
        <begin position="24"/>
        <end position="47"/>
    </location>
</feature>
<dbReference type="Proteomes" id="UP000609651">
    <property type="component" value="Unassembled WGS sequence"/>
</dbReference>
<proteinExistence type="predicted"/>
<evidence type="ECO:0000313" key="4">
    <source>
        <dbReference type="Proteomes" id="UP000609651"/>
    </source>
</evidence>
<dbReference type="InterPro" id="IPR014807">
    <property type="entry name" value="Coa1"/>
</dbReference>
<evidence type="ECO:0000256" key="2">
    <source>
        <dbReference type="SAM" id="Phobius"/>
    </source>
</evidence>
<sequence>MSTHDAFEPAAAPPPRKGWFGRNWLWVVPLGCLLPIVLCAGGLYWAFSFGMDTLKASDAYVSSLAAARENAEVRAALGQPIEDGFPTKANYANNNGNETADLAYPITGPNGSATVYVVGSANGGPWTYTRKAVVLSDGTEIDLREGVVEDAPPMDDGELGDGAEPTLEMGGDDTP</sequence>
<evidence type="ECO:0008006" key="5">
    <source>
        <dbReference type="Google" id="ProtNLM"/>
    </source>
</evidence>
<gene>
    <name evidence="3" type="ORF">LzC2_12680</name>
</gene>
<accession>A0ABX1VB85</accession>
<evidence type="ECO:0000313" key="3">
    <source>
        <dbReference type="EMBL" id="NNJ25200.1"/>
    </source>
</evidence>
<dbReference type="Pfam" id="PF08695">
    <property type="entry name" value="Coa1"/>
    <property type="match status" value="1"/>
</dbReference>
<dbReference type="EMBL" id="WTPX01000028">
    <property type="protein sequence ID" value="NNJ25200.1"/>
    <property type="molecule type" value="Genomic_DNA"/>
</dbReference>
<evidence type="ECO:0000256" key="1">
    <source>
        <dbReference type="SAM" id="MobiDB-lite"/>
    </source>
</evidence>
<feature type="compositionally biased region" description="Acidic residues" evidence="1">
    <location>
        <begin position="152"/>
        <end position="161"/>
    </location>
</feature>
<dbReference type="RefSeq" id="WP_171184940.1">
    <property type="nucleotide sequence ID" value="NZ_WTPX01000028.1"/>
</dbReference>
<organism evidence="3 4">
    <name type="scientific">Alienimonas chondri</name>
    <dbReference type="NCBI Taxonomy" id="2681879"/>
    <lineage>
        <taxon>Bacteria</taxon>
        <taxon>Pseudomonadati</taxon>
        <taxon>Planctomycetota</taxon>
        <taxon>Planctomycetia</taxon>
        <taxon>Planctomycetales</taxon>
        <taxon>Planctomycetaceae</taxon>
        <taxon>Alienimonas</taxon>
    </lineage>
</organism>
<keyword evidence="2" id="KW-0472">Membrane</keyword>
<feature type="region of interest" description="Disordered" evidence="1">
    <location>
        <begin position="148"/>
        <end position="175"/>
    </location>
</feature>
<keyword evidence="4" id="KW-1185">Reference proteome</keyword>
<name>A0ABX1VB85_9PLAN</name>
<comment type="caution">
    <text evidence="3">The sequence shown here is derived from an EMBL/GenBank/DDBJ whole genome shotgun (WGS) entry which is preliminary data.</text>
</comment>